<evidence type="ECO:0000256" key="6">
    <source>
        <dbReference type="ARBA" id="ARBA00023049"/>
    </source>
</evidence>
<proteinExistence type="inferred from homology"/>
<name>A0ABM6D269_9BACL</name>
<evidence type="ECO:0000313" key="10">
    <source>
        <dbReference type="Proteomes" id="UP000092661"/>
    </source>
</evidence>
<accession>A0ABM6D269</accession>
<dbReference type="CDD" id="cd08071">
    <property type="entry name" value="MPN_DUF2466"/>
    <property type="match status" value="1"/>
</dbReference>
<keyword evidence="2" id="KW-0645">Protease</keyword>
<dbReference type="PROSITE" id="PS50249">
    <property type="entry name" value="MPN"/>
    <property type="match status" value="1"/>
</dbReference>
<dbReference type="Pfam" id="PF04002">
    <property type="entry name" value="RadC"/>
    <property type="match status" value="1"/>
</dbReference>
<dbReference type="InterPro" id="IPR025657">
    <property type="entry name" value="RadC_JAB"/>
</dbReference>
<evidence type="ECO:0000256" key="5">
    <source>
        <dbReference type="ARBA" id="ARBA00022833"/>
    </source>
</evidence>
<gene>
    <name evidence="9" type="ORF">BBH88_03280</name>
</gene>
<dbReference type="InterPro" id="IPR037518">
    <property type="entry name" value="MPN"/>
</dbReference>
<protein>
    <submittedName>
        <fullName evidence="9">DNA repair protein RadC</fullName>
    </submittedName>
</protein>
<dbReference type="NCBIfam" id="TIGR00608">
    <property type="entry name" value="radc"/>
    <property type="match status" value="1"/>
</dbReference>
<keyword evidence="4" id="KW-0378">Hydrolase</keyword>
<dbReference type="Proteomes" id="UP000092661">
    <property type="component" value="Chromosome"/>
</dbReference>
<keyword evidence="3" id="KW-0479">Metal-binding</keyword>
<keyword evidence="6" id="KW-0482">Metalloprotease</keyword>
<keyword evidence="5" id="KW-0862">Zinc</keyword>
<dbReference type="PANTHER" id="PTHR30471">
    <property type="entry name" value="DNA REPAIR PROTEIN RADC"/>
    <property type="match status" value="1"/>
</dbReference>
<evidence type="ECO:0000313" key="9">
    <source>
        <dbReference type="EMBL" id="ANU09399.1"/>
    </source>
</evidence>
<evidence type="ECO:0000256" key="1">
    <source>
        <dbReference type="ARBA" id="ARBA00010243"/>
    </source>
</evidence>
<reference evidence="9" key="1">
    <citation type="submission" date="2016-10" db="EMBL/GenBank/DDBJ databases">
        <authorList>
            <person name="See-Too W.S."/>
        </authorList>
    </citation>
    <scope>NUCLEOTIDE SEQUENCE</scope>
    <source>
        <strain evidence="9">DSM 14505</strain>
    </source>
</reference>
<evidence type="ECO:0000256" key="4">
    <source>
        <dbReference type="ARBA" id="ARBA00022801"/>
    </source>
</evidence>
<dbReference type="PROSITE" id="PS01302">
    <property type="entry name" value="UPF0758"/>
    <property type="match status" value="1"/>
</dbReference>
<dbReference type="InterPro" id="IPR001405">
    <property type="entry name" value="UPF0758"/>
</dbReference>
<dbReference type="Gene3D" id="3.40.140.10">
    <property type="entry name" value="Cytidine Deaminase, domain 2"/>
    <property type="match status" value="1"/>
</dbReference>
<comment type="similarity">
    <text evidence="1">Belongs to the UPF0758 family.</text>
</comment>
<feature type="domain" description="MPN" evidence="8">
    <location>
        <begin position="44"/>
        <end position="166"/>
    </location>
</feature>
<sequence>MSLSKEKKLSTSQKESSKDQAAKRFNIVSVKLVKESSLLYKERSVKSPKDGYNLLKHFLEDKDREYFIVAALDIKNQPVSIHVCHVGSLNACIVHPREVMKSAILSNAASIIVGHNHPSGNPTPSDEDHKVTKRLKEAGEIIGIELLDHIIVGTDSYLSFNEKGYL</sequence>
<organism evidence="9 10">
    <name type="scientific">Planococcus antarcticus DSM 14505</name>
    <dbReference type="NCBI Taxonomy" id="1185653"/>
    <lineage>
        <taxon>Bacteria</taxon>
        <taxon>Bacillati</taxon>
        <taxon>Bacillota</taxon>
        <taxon>Bacilli</taxon>
        <taxon>Bacillales</taxon>
        <taxon>Caryophanaceae</taxon>
        <taxon>Planococcus</taxon>
    </lineage>
</organism>
<dbReference type="EMBL" id="CP016534">
    <property type="protein sequence ID" value="ANU09399.1"/>
    <property type="molecule type" value="Genomic_DNA"/>
</dbReference>
<evidence type="ECO:0000259" key="8">
    <source>
        <dbReference type="PROSITE" id="PS50249"/>
    </source>
</evidence>
<keyword evidence="10" id="KW-1185">Reference proteome</keyword>
<dbReference type="PANTHER" id="PTHR30471:SF3">
    <property type="entry name" value="UPF0758 PROTEIN YEES-RELATED"/>
    <property type="match status" value="1"/>
</dbReference>
<feature type="region of interest" description="Disordered" evidence="7">
    <location>
        <begin position="1"/>
        <end position="20"/>
    </location>
</feature>
<evidence type="ECO:0000256" key="3">
    <source>
        <dbReference type="ARBA" id="ARBA00022723"/>
    </source>
</evidence>
<evidence type="ECO:0000256" key="2">
    <source>
        <dbReference type="ARBA" id="ARBA00022670"/>
    </source>
</evidence>
<dbReference type="InterPro" id="IPR020891">
    <property type="entry name" value="UPF0758_CS"/>
</dbReference>
<evidence type="ECO:0000256" key="7">
    <source>
        <dbReference type="SAM" id="MobiDB-lite"/>
    </source>
</evidence>